<dbReference type="PANTHER" id="PTHR24333">
    <property type="entry name" value="HOMEO BOX HB9 LIKE A-RELATED"/>
    <property type="match status" value="1"/>
</dbReference>
<feature type="region of interest" description="Disordered" evidence="4">
    <location>
        <begin position="77"/>
        <end position="110"/>
    </location>
</feature>
<dbReference type="AlphaFoldDB" id="A0A1Y3EL52"/>
<dbReference type="PROSITE" id="PS50071">
    <property type="entry name" value="HOMEOBOX_2"/>
    <property type="match status" value="1"/>
</dbReference>
<dbReference type="GO" id="GO:0003677">
    <property type="term" value="F:DNA binding"/>
    <property type="evidence" value="ECO:0007669"/>
    <property type="project" value="UniProtKB-UniRule"/>
</dbReference>
<evidence type="ECO:0000256" key="1">
    <source>
        <dbReference type="ARBA" id="ARBA00004123"/>
    </source>
</evidence>
<dbReference type="InterPro" id="IPR001356">
    <property type="entry name" value="HD"/>
</dbReference>
<dbReference type="Pfam" id="PF00046">
    <property type="entry name" value="Homeodomain"/>
    <property type="match status" value="1"/>
</dbReference>
<name>A0A1Y3EL52_9BILA</name>
<dbReference type="SUPFAM" id="SSF46689">
    <property type="entry name" value="Homeodomain-like"/>
    <property type="match status" value="1"/>
</dbReference>
<evidence type="ECO:0000259" key="5">
    <source>
        <dbReference type="PROSITE" id="PS50071"/>
    </source>
</evidence>
<dbReference type="InterPro" id="IPR050848">
    <property type="entry name" value="Homeobox_TF"/>
</dbReference>
<proteinExistence type="predicted"/>
<accession>A0A1Y3EL52</accession>
<comment type="subcellular location">
    <subcellularLocation>
        <location evidence="1 2 3">Nucleus</location>
    </subcellularLocation>
</comment>
<reference evidence="6 7" key="1">
    <citation type="submission" date="2015-04" db="EMBL/GenBank/DDBJ databases">
        <title>Draft genome of the roundworm Trichinella nativa.</title>
        <authorList>
            <person name="Mitreva M."/>
        </authorList>
    </citation>
    <scope>NUCLEOTIDE SEQUENCE [LARGE SCALE GENOMIC DNA]</scope>
    <source>
        <strain evidence="6 7">ISS45</strain>
    </source>
</reference>
<evidence type="ECO:0000256" key="2">
    <source>
        <dbReference type="PROSITE-ProRule" id="PRU00108"/>
    </source>
</evidence>
<dbReference type="PANTHER" id="PTHR24333:SF5">
    <property type="entry name" value="VENT HOMEOBOX"/>
    <property type="match status" value="1"/>
</dbReference>
<dbReference type="EMBL" id="LVZM01012403">
    <property type="protein sequence ID" value="OUC44586.1"/>
    <property type="molecule type" value="Genomic_DNA"/>
</dbReference>
<sequence>MTIDPIVCNDISMDSLHEDADNQTALVSNGAQDSSKTLEEGSGDQVNQLPALFLNKPVSSFRICDILEERRAQVTEDFADQGGGKKECRSPYSDDCHRPRSSSNSASADDGLLYMYTDGDDAEHSLKSLDEKSKKPRKARTAFTDHQLQTLEKNFERKKYLSVQDRLDLAAKLNLTDTQVKTWYQNRRQRLIAFRCCQEASTKQLTTILLMRIRMDCLYFLIQFFNQSFCQFSMIVMEKKKLLHQVDNAVNIFELQTVYRTKWKRQTAVGLELLAEAGNYAAFQRAFTNSPYWPTTFSNGLTGPLGLYLNNGFAQSKDACLAATAAAAAGSPNIAAGLAGVGSTTALIHGSPLGVLCSPWSSFGGSIRAAAAAAAAVPGTISMSPVHPVFGPMAGAVPTTISAPVSTTKK</sequence>
<feature type="DNA-binding region" description="Homeobox" evidence="2">
    <location>
        <begin position="136"/>
        <end position="191"/>
    </location>
</feature>
<gene>
    <name evidence="6" type="ORF">D917_08973</name>
</gene>
<dbReference type="Proteomes" id="UP000243006">
    <property type="component" value="Unassembled WGS sequence"/>
</dbReference>
<keyword evidence="2 3" id="KW-0539">Nucleus</keyword>
<protein>
    <submittedName>
        <fullName evidence="6">Putative homeobox domain protein</fullName>
    </submittedName>
</protein>
<feature type="domain" description="Homeobox" evidence="5">
    <location>
        <begin position="134"/>
        <end position="190"/>
    </location>
</feature>
<keyword evidence="2 3" id="KW-0371">Homeobox</keyword>
<dbReference type="InterPro" id="IPR009057">
    <property type="entry name" value="Homeodomain-like_sf"/>
</dbReference>
<organism evidence="6 7">
    <name type="scientific">Trichinella nativa</name>
    <dbReference type="NCBI Taxonomy" id="6335"/>
    <lineage>
        <taxon>Eukaryota</taxon>
        <taxon>Metazoa</taxon>
        <taxon>Ecdysozoa</taxon>
        <taxon>Nematoda</taxon>
        <taxon>Enoplea</taxon>
        <taxon>Dorylaimia</taxon>
        <taxon>Trichinellida</taxon>
        <taxon>Trichinellidae</taxon>
        <taxon>Trichinella</taxon>
    </lineage>
</organism>
<dbReference type="GO" id="GO:0005634">
    <property type="term" value="C:nucleus"/>
    <property type="evidence" value="ECO:0007669"/>
    <property type="project" value="UniProtKB-SubCell"/>
</dbReference>
<dbReference type="SMART" id="SM00389">
    <property type="entry name" value="HOX"/>
    <property type="match status" value="1"/>
</dbReference>
<dbReference type="CDD" id="cd00086">
    <property type="entry name" value="homeodomain"/>
    <property type="match status" value="1"/>
</dbReference>
<evidence type="ECO:0000313" key="6">
    <source>
        <dbReference type="EMBL" id="OUC44586.1"/>
    </source>
</evidence>
<dbReference type="Gene3D" id="1.10.10.60">
    <property type="entry name" value="Homeodomain-like"/>
    <property type="match status" value="1"/>
</dbReference>
<evidence type="ECO:0000256" key="3">
    <source>
        <dbReference type="RuleBase" id="RU000682"/>
    </source>
</evidence>
<comment type="caution">
    <text evidence="6">The sequence shown here is derived from an EMBL/GenBank/DDBJ whole genome shotgun (WGS) entry which is preliminary data.</text>
</comment>
<feature type="compositionally biased region" description="Basic and acidic residues" evidence="4">
    <location>
        <begin position="83"/>
        <end position="98"/>
    </location>
</feature>
<evidence type="ECO:0000313" key="7">
    <source>
        <dbReference type="Proteomes" id="UP000243006"/>
    </source>
</evidence>
<evidence type="ECO:0000256" key="4">
    <source>
        <dbReference type="SAM" id="MobiDB-lite"/>
    </source>
</evidence>
<keyword evidence="2 3" id="KW-0238">DNA-binding</keyword>